<dbReference type="SUPFAM" id="SSF54695">
    <property type="entry name" value="POZ domain"/>
    <property type="match status" value="1"/>
</dbReference>
<dbReference type="FunFam" id="3.30.710.10:FF:000033">
    <property type="entry name" value="transcription regulator protein BACH2 isoform X1"/>
    <property type="match status" value="1"/>
</dbReference>
<feature type="region of interest" description="Disordered" evidence="5">
    <location>
        <begin position="532"/>
        <end position="619"/>
    </location>
</feature>
<dbReference type="Pfam" id="PF03131">
    <property type="entry name" value="bZIP_Maf"/>
    <property type="match status" value="1"/>
</dbReference>
<evidence type="ECO:0000256" key="3">
    <source>
        <dbReference type="ARBA" id="ARBA00023163"/>
    </source>
</evidence>
<keyword evidence="3" id="KW-0804">Transcription</keyword>
<name>A0ABD0X6P6_UMBPY</name>
<dbReference type="InterPro" id="IPR004826">
    <property type="entry name" value="bZIP_Maf"/>
</dbReference>
<dbReference type="GO" id="GO:0003677">
    <property type="term" value="F:DNA binding"/>
    <property type="evidence" value="ECO:0007669"/>
    <property type="project" value="UniProtKB-KW"/>
</dbReference>
<dbReference type="Pfam" id="PF00651">
    <property type="entry name" value="BTB"/>
    <property type="match status" value="1"/>
</dbReference>
<dbReference type="PANTHER" id="PTHR46105">
    <property type="entry name" value="AGAP004733-PA"/>
    <property type="match status" value="1"/>
</dbReference>
<gene>
    <name evidence="8" type="ORF">UPYG_G00129330</name>
</gene>
<keyword evidence="2" id="KW-0238">DNA-binding</keyword>
<dbReference type="InterPro" id="IPR000210">
    <property type="entry name" value="BTB/POZ_dom"/>
</dbReference>
<dbReference type="InterPro" id="IPR008917">
    <property type="entry name" value="TF_DNA-bd_sf"/>
</dbReference>
<feature type="compositionally biased region" description="Basic and acidic residues" evidence="5">
    <location>
        <begin position="485"/>
        <end position="502"/>
    </location>
</feature>
<comment type="caution">
    <text evidence="8">The sequence shown here is derived from an EMBL/GenBank/DDBJ whole genome shotgun (WGS) entry which is preliminary data.</text>
</comment>
<evidence type="ECO:0000256" key="2">
    <source>
        <dbReference type="ARBA" id="ARBA00023125"/>
    </source>
</evidence>
<feature type="region of interest" description="Disordered" evidence="5">
    <location>
        <begin position="474"/>
        <end position="502"/>
    </location>
</feature>
<organism evidence="8 9">
    <name type="scientific">Umbra pygmaea</name>
    <name type="common">Eastern mudminnow</name>
    <dbReference type="NCBI Taxonomy" id="75934"/>
    <lineage>
        <taxon>Eukaryota</taxon>
        <taxon>Metazoa</taxon>
        <taxon>Chordata</taxon>
        <taxon>Craniata</taxon>
        <taxon>Vertebrata</taxon>
        <taxon>Euteleostomi</taxon>
        <taxon>Actinopterygii</taxon>
        <taxon>Neopterygii</taxon>
        <taxon>Teleostei</taxon>
        <taxon>Protacanthopterygii</taxon>
        <taxon>Esociformes</taxon>
        <taxon>Umbridae</taxon>
        <taxon>Umbra</taxon>
    </lineage>
</organism>
<dbReference type="AlphaFoldDB" id="A0ABD0X6P6"/>
<dbReference type="Proteomes" id="UP001557470">
    <property type="component" value="Unassembled WGS sequence"/>
</dbReference>
<feature type="domain" description="BZIP" evidence="7">
    <location>
        <begin position="672"/>
        <end position="718"/>
    </location>
</feature>
<protein>
    <submittedName>
        <fullName evidence="8">Uncharacterized protein</fullName>
    </submittedName>
</protein>
<feature type="coiled-coil region" evidence="4">
    <location>
        <begin position="685"/>
        <end position="719"/>
    </location>
</feature>
<feature type="compositionally biased region" description="Basic and acidic residues" evidence="5">
    <location>
        <begin position="306"/>
        <end position="389"/>
    </location>
</feature>
<dbReference type="Gene3D" id="3.30.710.10">
    <property type="entry name" value="Potassium Channel Kv1.1, Chain A"/>
    <property type="match status" value="1"/>
</dbReference>
<dbReference type="PROSITE" id="PS50217">
    <property type="entry name" value="BZIP"/>
    <property type="match status" value="1"/>
</dbReference>
<evidence type="ECO:0000313" key="9">
    <source>
        <dbReference type="Proteomes" id="UP001557470"/>
    </source>
</evidence>
<feature type="compositionally biased region" description="Acidic residues" evidence="5">
    <location>
        <begin position="609"/>
        <end position="619"/>
    </location>
</feature>
<dbReference type="PROSITE" id="PS00036">
    <property type="entry name" value="BZIP_BASIC"/>
    <property type="match status" value="1"/>
</dbReference>
<keyword evidence="1" id="KW-0805">Transcription regulation</keyword>
<feature type="region of interest" description="Disordered" evidence="5">
    <location>
        <begin position="202"/>
        <end position="232"/>
    </location>
</feature>
<feature type="compositionally biased region" description="Polar residues" evidence="5">
    <location>
        <begin position="544"/>
        <end position="556"/>
    </location>
</feature>
<feature type="domain" description="BTB" evidence="6">
    <location>
        <begin position="56"/>
        <end position="122"/>
    </location>
</feature>
<evidence type="ECO:0000256" key="4">
    <source>
        <dbReference type="SAM" id="Coils"/>
    </source>
</evidence>
<evidence type="ECO:0000313" key="8">
    <source>
        <dbReference type="EMBL" id="KAL0994921.1"/>
    </source>
</evidence>
<evidence type="ECO:0000259" key="7">
    <source>
        <dbReference type="PROSITE" id="PS50217"/>
    </source>
</evidence>
<reference evidence="8 9" key="1">
    <citation type="submission" date="2024-06" db="EMBL/GenBank/DDBJ databases">
        <authorList>
            <person name="Pan Q."/>
            <person name="Wen M."/>
            <person name="Jouanno E."/>
            <person name="Zahm M."/>
            <person name="Klopp C."/>
            <person name="Cabau C."/>
            <person name="Louis A."/>
            <person name="Berthelot C."/>
            <person name="Parey E."/>
            <person name="Roest Crollius H."/>
            <person name="Montfort J."/>
            <person name="Robinson-Rechavi M."/>
            <person name="Bouchez O."/>
            <person name="Lampietro C."/>
            <person name="Lopez Roques C."/>
            <person name="Donnadieu C."/>
            <person name="Postlethwait J."/>
            <person name="Bobe J."/>
            <person name="Verreycken H."/>
            <person name="Guiguen Y."/>
        </authorList>
    </citation>
    <scope>NUCLEOTIDE SEQUENCE [LARGE SCALE GENOMIC DNA]</scope>
    <source>
        <strain evidence="8">Up_M1</strain>
        <tissue evidence="8">Testis</tissue>
    </source>
</reference>
<keyword evidence="9" id="KW-1185">Reference proteome</keyword>
<evidence type="ECO:0000256" key="5">
    <source>
        <dbReference type="SAM" id="MobiDB-lite"/>
    </source>
</evidence>
<dbReference type="SUPFAM" id="SSF47454">
    <property type="entry name" value="A DNA-binding domain in eukaryotic transcription factors"/>
    <property type="match status" value="1"/>
</dbReference>
<dbReference type="PANTHER" id="PTHR46105:SF23">
    <property type="entry name" value="TRANSCRIPTION REGULATOR PROTEIN BACH1"/>
    <property type="match status" value="1"/>
</dbReference>
<evidence type="ECO:0000259" key="6">
    <source>
        <dbReference type="PROSITE" id="PS50097"/>
    </source>
</evidence>
<dbReference type="EMBL" id="JAGEUA010000003">
    <property type="protein sequence ID" value="KAL0994921.1"/>
    <property type="molecule type" value="Genomic_DNA"/>
</dbReference>
<proteinExistence type="predicted"/>
<dbReference type="InterPro" id="IPR004827">
    <property type="entry name" value="bZIP"/>
</dbReference>
<keyword evidence="4" id="KW-0175">Coiled coil</keyword>
<evidence type="ECO:0000256" key="1">
    <source>
        <dbReference type="ARBA" id="ARBA00023015"/>
    </source>
</evidence>
<dbReference type="InterPro" id="IPR011333">
    <property type="entry name" value="SKP1/BTB/POZ_sf"/>
</dbReference>
<feature type="region of interest" description="Disordered" evidence="5">
    <location>
        <begin position="790"/>
        <end position="842"/>
    </location>
</feature>
<accession>A0ABD0X6P6</accession>
<dbReference type="SMART" id="SM00338">
    <property type="entry name" value="BRLZ"/>
    <property type="match status" value="1"/>
</dbReference>
<dbReference type="Gene3D" id="1.10.880.10">
    <property type="entry name" value="Transcription factor, Skn-1-like, DNA-binding domain"/>
    <property type="match status" value="1"/>
</dbReference>
<dbReference type="SMART" id="SM00225">
    <property type="entry name" value="BTB"/>
    <property type="match status" value="1"/>
</dbReference>
<sequence length="842" mass="92772">MMSEDFSSLDNRCEQMSLAMSSVESPRSSVFTFQSSVHSCHVLRCLDEQRRRDLLCDITVVVEGQSFRAHRSVLASCSEYFTHRVSSHAPQGLVITLPQELSVMGFEPLLQFAYTSKLLFSKDNILEIRQCASILGFRDLDSACFDFLLPKFFRTSSSKLPFQRKSCCKTRCRAEDHGSEVLVEDTEPKPFSDSAVEPVVGGVPCQSNQPANDKPGRHGGNPDPRPEAEIQSDAQTDYSLQCPKYRKFQLACGKERACSGLNLDSPVVTKMCCLLPRPPNPACLPCPGRGGCRQTPGGNTSQLLHRPVEEQGRADEEQGRADEEQGRADEEQGRADEEQGRADEEQGRADEEQGRADEEQGRADEEQGREGKGGRRMLDERKIEADKRNINQTGERDECSGVDCVLSSLPPMEVCGGKSNRSQECPGFIEGTAGIEAHQCPLLARLLDPGPGLQIPANVGVRAYVLGSRGVDPAIPVSSQPQGQRGKEGVEEREQGGERGEYRWGGRSRVEREVAEHLAQGLWSELSCSPRLHGSPQGMEPGSGNCQGRSPSTDWLNQLDMRSNPGRCPFHHALDRGTGSGTEESQLPGCEVSSNSERSPCLSSLTSGDDGDSDGFDTEGDSEVCSYIQRAKEVQLPFSVSRILGLSRNEFQLLLRHHNLTREQQDFVQDIRRRSKNRIAAQRCRKRKLDCIHNLECEIDKLKAERERLMSEGKQLSQMQLNAQHTVSSLYQRVCSEAALRPEQLQVLAKYSSADCPLSALISSTDPPIPGLGGLLQPLACPPPTCSLISSDHLKHSEPPASFSNDTPTEEELSGDWTSTQAHDSDQVTDAPPIEQCDQHRC</sequence>
<feature type="region of interest" description="Disordered" evidence="5">
    <location>
        <begin position="297"/>
        <end position="389"/>
    </location>
</feature>
<dbReference type="InterPro" id="IPR050457">
    <property type="entry name" value="ZnFinger_BTB_dom_contain"/>
</dbReference>
<dbReference type="PROSITE" id="PS50097">
    <property type="entry name" value="BTB"/>
    <property type="match status" value="1"/>
</dbReference>